<name>A0A0P8C758_9CYAN</name>
<dbReference type="AlphaFoldDB" id="A0A0P8C758"/>
<proteinExistence type="inferred from homology"/>
<feature type="domain" description="ATP-grasp" evidence="15">
    <location>
        <begin position="224"/>
        <end position="478"/>
    </location>
</feature>
<evidence type="ECO:0000256" key="8">
    <source>
        <dbReference type="ARBA" id="ARBA00022741"/>
    </source>
</evidence>
<evidence type="ECO:0000256" key="10">
    <source>
        <dbReference type="ARBA" id="ARBA00031353"/>
    </source>
</evidence>
<dbReference type="GO" id="GO:0071161">
    <property type="term" value="F:cyanophycin synthetase activity (L-arginine-adding)"/>
    <property type="evidence" value="ECO:0007669"/>
    <property type="project" value="UniProtKB-EC"/>
</dbReference>
<comment type="caution">
    <text evidence="16">The sequence shown here is derived from an EMBL/GenBank/DDBJ whole genome shotgun (WGS) entry which is preliminary data.</text>
</comment>
<evidence type="ECO:0000313" key="17">
    <source>
        <dbReference type="Proteomes" id="UP000050465"/>
    </source>
</evidence>
<dbReference type="Pfam" id="PF08245">
    <property type="entry name" value="Mur_ligase_M"/>
    <property type="match status" value="1"/>
</dbReference>
<dbReference type="InterPro" id="IPR044019">
    <property type="entry name" value="Cyanophycin_syn_N"/>
</dbReference>
<dbReference type="SUPFAM" id="SSF53244">
    <property type="entry name" value="MurD-like peptide ligases, peptide-binding domain"/>
    <property type="match status" value="1"/>
</dbReference>
<dbReference type="Proteomes" id="UP000050465">
    <property type="component" value="Unassembled WGS sequence"/>
</dbReference>
<evidence type="ECO:0000256" key="14">
    <source>
        <dbReference type="SAM" id="MobiDB-lite"/>
    </source>
</evidence>
<dbReference type="InterPro" id="IPR013651">
    <property type="entry name" value="ATP-grasp_RimK-type"/>
</dbReference>
<evidence type="ECO:0000259" key="15">
    <source>
        <dbReference type="PROSITE" id="PS50975"/>
    </source>
</evidence>
<dbReference type="Pfam" id="PF18921">
    <property type="entry name" value="Cyanophycin_syn"/>
    <property type="match status" value="1"/>
</dbReference>
<dbReference type="InterPro" id="IPR013221">
    <property type="entry name" value="Mur_ligase_cen"/>
</dbReference>
<comment type="catalytic activity">
    <reaction evidence="11">
        <text>[L-4-(L-arginin-2-N-yl)aspartate](n)-L-aspartate + L-arginine + ATP = [L-4-(L-arginin-2-N-yl)aspartate](n+1) + ADP + phosphate + H(+)</text>
        <dbReference type="Rhea" id="RHEA:23888"/>
        <dbReference type="Rhea" id="RHEA-COMP:13732"/>
        <dbReference type="Rhea" id="RHEA-COMP:13733"/>
        <dbReference type="ChEBI" id="CHEBI:15378"/>
        <dbReference type="ChEBI" id="CHEBI:30616"/>
        <dbReference type="ChEBI" id="CHEBI:32682"/>
        <dbReference type="ChEBI" id="CHEBI:43474"/>
        <dbReference type="ChEBI" id="CHEBI:137986"/>
        <dbReference type="ChEBI" id="CHEBI:137990"/>
        <dbReference type="ChEBI" id="CHEBI:456216"/>
        <dbReference type="EC" id="6.3.2.30"/>
    </reaction>
</comment>
<dbReference type="GO" id="GO:0071160">
    <property type="term" value="F:cyanophycin synthetase activity (L-aspartate-adding)"/>
    <property type="evidence" value="ECO:0007669"/>
    <property type="project" value="UniProtKB-EC"/>
</dbReference>
<keyword evidence="9 13" id="KW-0067">ATP-binding</keyword>
<dbReference type="InterPro" id="IPR036565">
    <property type="entry name" value="Mur-like_cat_sf"/>
</dbReference>
<reference evidence="16 17" key="1">
    <citation type="submission" date="2015-09" db="EMBL/GenBank/DDBJ databases">
        <title>Identification and resolution of microdiversity through metagenomic sequencing of parallel consortia.</title>
        <authorList>
            <person name="Nelson W.C."/>
            <person name="Romine M.F."/>
            <person name="Lindemann S.R."/>
        </authorList>
    </citation>
    <scope>NUCLEOTIDE SEQUENCE [LARGE SCALE GENOMIC DNA]</scope>
    <source>
        <strain evidence="16">Ana</strain>
    </source>
</reference>
<dbReference type="EC" id="6.3.2.29" evidence="5"/>
<dbReference type="PROSITE" id="PS50975">
    <property type="entry name" value="ATP_GRASP"/>
    <property type="match status" value="1"/>
</dbReference>
<evidence type="ECO:0000256" key="11">
    <source>
        <dbReference type="ARBA" id="ARBA00048094"/>
    </source>
</evidence>
<dbReference type="GO" id="GO:0005524">
    <property type="term" value="F:ATP binding"/>
    <property type="evidence" value="ECO:0007669"/>
    <property type="project" value="UniProtKB-UniRule"/>
</dbReference>
<dbReference type="EC" id="6.3.2.30" evidence="4"/>
<dbReference type="Gene3D" id="3.90.190.20">
    <property type="entry name" value="Mur ligase, C-terminal domain"/>
    <property type="match status" value="1"/>
</dbReference>
<protein>
    <recommendedName>
        <fullName evidence="6">Cyanophycin synthetase</fullName>
        <ecNumber evidence="5">6.3.2.29</ecNumber>
        <ecNumber evidence="4">6.3.2.30</ecNumber>
    </recommendedName>
    <alternativeName>
        <fullName evidence="10">Cyanophycin synthase</fullName>
    </alternativeName>
</protein>
<sequence length="996" mass="107541">MKILKTQTLRGPNYWSIGYTNLIVIRLDLESLAQSPSNQIPGFYDGLMRVLPSLMEHFCSPGCRGGFLSRVQEGTMMGHIVEHVALELQTLAGMDVGFGRTRETATSGVYQVVFEYENEAAGRYAARAAVRICESIVETGGYPNTELQKDIEDLQELKIEAALGPSTEALVREAEARNIPWFELDVRKLLQFGYGKYQKRVQASLTAYSNVLGVELACDKESTKQILASSGIPVPKGSVVYSLRELEEALDYLGGYPIVVKPLDGNHGRGITLEIETWEEAEIAYDKAREVSDGVIVEHFYRGRDHRILVVNHKVIAVAERIPAHVIGNGQDTIEDLVTKVNEDPRRGEGHDNILTQIKMDRTTDKLLHNQGYTLDTVLGEGEICYLRETANLSTGGVAIDRTDEIHPETVWIAERASRLIGLDVAGIDVVTTDISQPMKATNSVIVEVNAAPGLRMHVAPSQGVPRNVAGPIMDMLLPSGEPTRIPIVAITGTNGKTTTTRLTAHIFRQIYDVVGFTTTDGIYLGDHLIEKGDTTGPQSARMILQDPTVEMAVLETARGGLLRSGLAFNQCDVGVVLNVAADHLGIGDIDTIDQLAKLKAVVAEAVHMNGYVVLNADDERVVAMAERVRAKVAYFSMDAENALVRSHVQNGGVAAVYEEGYLSILQRDWLLRIEKAENVPLTMGGRAPFMIANALAASLVGFVQGVKIEDIRVALKSFKADSGQIPGRMNLFNFGKFHALVDYAHNPAGYEAVGAFVKNWPGEAVGVIGAPGDRRDEDFVALGELSAKIFDRVVIKEDTDRRGRDSGVVAGLIQQGFTQGLKFVEKAVGSSDNQPNNIAAGTGFGLNLTEPLTNKEIEQESLSTSVDNADSELASELVLEKCKIVLSESEAIEWALDNAPEGGLVVILPESVSATISLIKSRKPIPDTAHSAEEPVIFSPKGMAYPSHPIQVDDNAGDNVGSKSASKAGDNAGAKVTIASGAVDLNGAKPVNALP</sequence>
<dbReference type="NCBIfam" id="NF010623">
    <property type="entry name" value="PRK14016.1"/>
    <property type="match status" value="1"/>
</dbReference>
<accession>A0A0P8C758</accession>
<dbReference type="NCBIfam" id="TIGR02068">
    <property type="entry name" value="cya_phycin_syn"/>
    <property type="match status" value="1"/>
</dbReference>
<dbReference type="InterPro" id="IPR004101">
    <property type="entry name" value="Mur_ligase_C"/>
</dbReference>
<comment type="function">
    <text evidence="1">Catalyzes the ATP-dependent polymerization of arginine and aspartate to multi-L-arginyl-poly-L-aspartic acid (cyanophycin; a water-insoluble reserve polymer).</text>
</comment>
<evidence type="ECO:0000256" key="3">
    <source>
        <dbReference type="ARBA" id="ARBA00011738"/>
    </source>
</evidence>
<dbReference type="GO" id="GO:0046872">
    <property type="term" value="F:metal ion binding"/>
    <property type="evidence" value="ECO:0007669"/>
    <property type="project" value="InterPro"/>
</dbReference>
<dbReference type="SUPFAM" id="SSF53623">
    <property type="entry name" value="MurD-like peptide ligases, catalytic domain"/>
    <property type="match status" value="1"/>
</dbReference>
<dbReference type="PATRIC" id="fig|1666911.3.peg.2641"/>
<dbReference type="EMBL" id="LJZR01000001">
    <property type="protein sequence ID" value="KPQ37705.1"/>
    <property type="molecule type" value="Genomic_DNA"/>
</dbReference>
<comment type="catalytic activity">
    <reaction evidence="12">
        <text>[L-4-(L-arginin-2-N-yl)aspartate](n) + L-aspartate + ATP = [L-4-(L-arginin-2-N-yl)aspartate](n)-L-aspartate + ADP + phosphate + H(+)</text>
        <dbReference type="Rhea" id="RHEA:13277"/>
        <dbReference type="Rhea" id="RHEA-COMP:13728"/>
        <dbReference type="Rhea" id="RHEA-COMP:13733"/>
        <dbReference type="ChEBI" id="CHEBI:15378"/>
        <dbReference type="ChEBI" id="CHEBI:29991"/>
        <dbReference type="ChEBI" id="CHEBI:30616"/>
        <dbReference type="ChEBI" id="CHEBI:43474"/>
        <dbReference type="ChEBI" id="CHEBI:137986"/>
        <dbReference type="ChEBI" id="CHEBI:137990"/>
        <dbReference type="ChEBI" id="CHEBI:456216"/>
        <dbReference type="EC" id="6.3.2.29"/>
    </reaction>
</comment>
<gene>
    <name evidence="16" type="primary">cphA</name>
    <name evidence="16" type="ORF">HLUCCA11_01230</name>
</gene>
<comment type="subunit">
    <text evidence="3">Homodimer.</text>
</comment>
<organism evidence="16 17">
    <name type="scientific">Phormidesmis priestleyi Ana</name>
    <dbReference type="NCBI Taxonomy" id="1666911"/>
    <lineage>
        <taxon>Bacteria</taxon>
        <taxon>Bacillati</taxon>
        <taxon>Cyanobacteriota</taxon>
        <taxon>Cyanophyceae</taxon>
        <taxon>Leptolyngbyales</taxon>
        <taxon>Leptolyngbyaceae</taxon>
        <taxon>Phormidesmis</taxon>
    </lineage>
</organism>
<dbReference type="Gene3D" id="3.40.1190.10">
    <property type="entry name" value="Mur-like, catalytic domain"/>
    <property type="match status" value="1"/>
</dbReference>
<evidence type="ECO:0000256" key="4">
    <source>
        <dbReference type="ARBA" id="ARBA00012968"/>
    </source>
</evidence>
<evidence type="ECO:0000256" key="9">
    <source>
        <dbReference type="ARBA" id="ARBA00022840"/>
    </source>
</evidence>
<dbReference type="PANTHER" id="PTHR23135">
    <property type="entry name" value="MUR LIGASE FAMILY MEMBER"/>
    <property type="match status" value="1"/>
</dbReference>
<evidence type="ECO:0000313" key="16">
    <source>
        <dbReference type="EMBL" id="KPQ37705.1"/>
    </source>
</evidence>
<feature type="region of interest" description="Disordered" evidence="14">
    <location>
        <begin position="948"/>
        <end position="972"/>
    </location>
</feature>
<keyword evidence="8 13" id="KW-0547">Nucleotide-binding</keyword>
<dbReference type="STRING" id="1666911.HLUCCA11_01230"/>
<evidence type="ECO:0000256" key="7">
    <source>
        <dbReference type="ARBA" id="ARBA00022598"/>
    </source>
</evidence>
<dbReference type="InterPro" id="IPR011761">
    <property type="entry name" value="ATP-grasp"/>
</dbReference>
<dbReference type="SUPFAM" id="SSF56059">
    <property type="entry name" value="Glutathione synthetase ATP-binding domain-like"/>
    <property type="match status" value="1"/>
</dbReference>
<comment type="similarity">
    <text evidence="2">In the C-terminal section; belongs to the MurCDEF family.</text>
</comment>
<evidence type="ECO:0000256" key="12">
    <source>
        <dbReference type="ARBA" id="ARBA00048425"/>
    </source>
</evidence>
<dbReference type="Pfam" id="PF08443">
    <property type="entry name" value="RimK"/>
    <property type="match status" value="1"/>
</dbReference>
<evidence type="ECO:0000256" key="5">
    <source>
        <dbReference type="ARBA" id="ARBA00013005"/>
    </source>
</evidence>
<evidence type="ECO:0000256" key="2">
    <source>
        <dbReference type="ARBA" id="ARBA00009060"/>
    </source>
</evidence>
<dbReference type="InterPro" id="IPR036615">
    <property type="entry name" value="Mur_ligase_C_dom_sf"/>
</dbReference>
<dbReference type="Gene3D" id="3.30.470.20">
    <property type="entry name" value="ATP-grasp fold, B domain"/>
    <property type="match status" value="2"/>
</dbReference>
<evidence type="ECO:0000256" key="6">
    <source>
        <dbReference type="ARBA" id="ARBA00022036"/>
    </source>
</evidence>
<keyword evidence="7" id="KW-0436">Ligase</keyword>
<dbReference type="PANTHER" id="PTHR23135:SF18">
    <property type="entry name" value="CYANOPHYCIN SYNTHETASE"/>
    <property type="match status" value="1"/>
</dbReference>
<evidence type="ECO:0000256" key="13">
    <source>
        <dbReference type="PROSITE-ProRule" id="PRU00409"/>
    </source>
</evidence>
<evidence type="ECO:0000256" key="1">
    <source>
        <dbReference type="ARBA" id="ARBA00003184"/>
    </source>
</evidence>
<dbReference type="InterPro" id="IPR011810">
    <property type="entry name" value="Cya_phycin_syn"/>
</dbReference>
<dbReference type="Pfam" id="PF02875">
    <property type="entry name" value="Mur_ligase_C"/>
    <property type="match status" value="1"/>
</dbReference>